<feature type="region of interest" description="Disordered" evidence="1">
    <location>
        <begin position="1"/>
        <end position="60"/>
    </location>
</feature>
<name>A0A384JMZ6_BOTFB</name>
<reference evidence="2 3" key="3">
    <citation type="journal article" date="2017" name="Mol. Plant Pathol.">
        <title>A gapless genome sequence of the fungus Botrytis cinerea.</title>
        <authorList>
            <person name="Van Kan J.A."/>
            <person name="Stassen J.H."/>
            <person name="Mosbach A."/>
            <person name="Van Der Lee T.A."/>
            <person name="Faino L."/>
            <person name="Farmer A.D."/>
            <person name="Papasotiriou D.G."/>
            <person name="Zhou S."/>
            <person name="Seidl M.F."/>
            <person name="Cottam E."/>
            <person name="Edel D."/>
            <person name="Hahn M."/>
            <person name="Schwartz D.C."/>
            <person name="Dietrich R.A."/>
            <person name="Widdison S."/>
            <person name="Scalliet G."/>
        </authorList>
    </citation>
    <scope>NUCLEOTIDE SEQUENCE [LARGE SCALE GENOMIC DNA]</scope>
    <source>
        <strain evidence="2 3">B05.10</strain>
    </source>
</reference>
<gene>
    <name evidence="2" type="ORF">BCIN_07g04120</name>
</gene>
<dbReference type="Proteomes" id="UP000001798">
    <property type="component" value="Chromosome 7"/>
</dbReference>
<dbReference type="EMBL" id="CP009811">
    <property type="protein sequence ID" value="ATZ51851.1"/>
    <property type="molecule type" value="Genomic_DNA"/>
</dbReference>
<dbReference type="RefSeq" id="XP_024549837.1">
    <property type="nucleotide sequence ID" value="XM_024694048.1"/>
</dbReference>
<proteinExistence type="predicted"/>
<reference evidence="2 3" key="1">
    <citation type="journal article" date="2011" name="PLoS Genet.">
        <title>Genomic analysis of the necrotrophic fungal pathogens Sclerotinia sclerotiorum and Botrytis cinerea.</title>
        <authorList>
            <person name="Amselem J."/>
            <person name="Cuomo C.A."/>
            <person name="van Kan J.A."/>
            <person name="Viaud M."/>
            <person name="Benito E.P."/>
            <person name="Couloux A."/>
            <person name="Coutinho P.M."/>
            <person name="de Vries R.P."/>
            <person name="Dyer P.S."/>
            <person name="Fillinger S."/>
            <person name="Fournier E."/>
            <person name="Gout L."/>
            <person name="Hahn M."/>
            <person name="Kohn L."/>
            <person name="Lapalu N."/>
            <person name="Plummer K.M."/>
            <person name="Pradier J.M."/>
            <person name="Quevillon E."/>
            <person name="Sharon A."/>
            <person name="Simon A."/>
            <person name="ten Have A."/>
            <person name="Tudzynski B."/>
            <person name="Tudzynski P."/>
            <person name="Wincker P."/>
            <person name="Andrew M."/>
            <person name="Anthouard V."/>
            <person name="Beever R.E."/>
            <person name="Beffa R."/>
            <person name="Benoit I."/>
            <person name="Bouzid O."/>
            <person name="Brault B."/>
            <person name="Chen Z."/>
            <person name="Choquer M."/>
            <person name="Collemare J."/>
            <person name="Cotton P."/>
            <person name="Danchin E.G."/>
            <person name="Da Silva C."/>
            <person name="Gautier A."/>
            <person name="Giraud C."/>
            <person name="Giraud T."/>
            <person name="Gonzalez C."/>
            <person name="Grossetete S."/>
            <person name="Guldener U."/>
            <person name="Henrissat B."/>
            <person name="Howlett B.J."/>
            <person name="Kodira C."/>
            <person name="Kretschmer M."/>
            <person name="Lappartient A."/>
            <person name="Leroch M."/>
            <person name="Levis C."/>
            <person name="Mauceli E."/>
            <person name="Neuveglise C."/>
            <person name="Oeser B."/>
            <person name="Pearson M."/>
            <person name="Poulain J."/>
            <person name="Poussereau N."/>
            <person name="Quesneville H."/>
            <person name="Rascle C."/>
            <person name="Schumacher J."/>
            <person name="Segurens B."/>
            <person name="Sexton A."/>
            <person name="Silva E."/>
            <person name="Sirven C."/>
            <person name="Soanes D.M."/>
            <person name="Talbot N.J."/>
            <person name="Templeton M."/>
            <person name="Yandava C."/>
            <person name="Yarden O."/>
            <person name="Zeng Q."/>
            <person name="Rollins J.A."/>
            <person name="Lebrun M.H."/>
            <person name="Dickman M."/>
        </authorList>
    </citation>
    <scope>NUCLEOTIDE SEQUENCE [LARGE SCALE GENOMIC DNA]</scope>
    <source>
        <strain evidence="2 3">B05.10</strain>
    </source>
</reference>
<sequence>MAKHSKDQGKASSKPKQKTRKSRSERTCDELTAQPSSNDRQRHQIDTIMQSEARPISQEQIDQGFQSLYPDSKAVEDRWIEDDLASASHERSFDEANSFFEAPEQELQGPVDGPLSASDFENDLGVFDHLGAHIPTAIHFDAQSAGYTSPQWSWEAPVTTTQNITFSTPSSYNASTTAIAYRGTYDSPISTVYSQPTTATLDTLPVTIQYQLERWAYENRHDEITPADQMEGYNYNH</sequence>
<evidence type="ECO:0000256" key="1">
    <source>
        <dbReference type="SAM" id="MobiDB-lite"/>
    </source>
</evidence>
<evidence type="ECO:0000313" key="2">
    <source>
        <dbReference type="EMBL" id="ATZ51851.1"/>
    </source>
</evidence>
<dbReference type="KEGG" id="bfu:BCIN_07g04120"/>
<dbReference type="VEuPathDB" id="FungiDB:Bcin07g04120"/>
<dbReference type="OrthoDB" id="3522266at2759"/>
<protein>
    <submittedName>
        <fullName evidence="2">Uncharacterized protein</fullName>
    </submittedName>
</protein>
<reference evidence="2 3" key="2">
    <citation type="journal article" date="2012" name="Eukaryot. Cell">
        <title>Genome update of Botrytis cinerea strains B05.10 and T4.</title>
        <authorList>
            <person name="Staats M."/>
            <person name="van Kan J.A."/>
        </authorList>
    </citation>
    <scope>NUCLEOTIDE SEQUENCE [LARGE SCALE GENOMIC DNA]</scope>
    <source>
        <strain evidence="2 3">B05.10</strain>
    </source>
</reference>
<organism evidence="2 3">
    <name type="scientific">Botryotinia fuckeliana (strain B05.10)</name>
    <name type="common">Noble rot fungus</name>
    <name type="synonym">Botrytis cinerea</name>
    <dbReference type="NCBI Taxonomy" id="332648"/>
    <lineage>
        <taxon>Eukaryota</taxon>
        <taxon>Fungi</taxon>
        <taxon>Dikarya</taxon>
        <taxon>Ascomycota</taxon>
        <taxon>Pezizomycotina</taxon>
        <taxon>Leotiomycetes</taxon>
        <taxon>Helotiales</taxon>
        <taxon>Sclerotiniaceae</taxon>
        <taxon>Botrytis</taxon>
    </lineage>
</organism>
<evidence type="ECO:0000313" key="3">
    <source>
        <dbReference type="Proteomes" id="UP000001798"/>
    </source>
</evidence>
<accession>A0A384JMZ6</accession>
<keyword evidence="3" id="KW-1185">Reference proteome</keyword>
<dbReference type="GeneID" id="5426304"/>
<dbReference type="AlphaFoldDB" id="A0A384JMZ6"/>